<proteinExistence type="predicted"/>
<dbReference type="EMBL" id="GL349565">
    <property type="protein sequence ID" value="EFI49014.1"/>
    <property type="molecule type" value="Genomic_DNA"/>
</dbReference>
<dbReference type="PANTHER" id="PTHR36455:SF1">
    <property type="entry name" value="BLR8292 PROTEIN"/>
    <property type="match status" value="1"/>
</dbReference>
<dbReference type="HOGENOM" id="CLU_128110_2_1_10"/>
<gene>
    <name evidence="1" type="ORF">HMPREF0665_00750</name>
</gene>
<reference evidence="1 2" key="1">
    <citation type="submission" date="2010-02" db="EMBL/GenBank/DDBJ databases">
        <title>The Genome Sequence of Prevotella oris strain C735.</title>
        <authorList>
            <consortium name="The Broad Institute Genome Sequencing Platform"/>
            <person name="Ward D."/>
            <person name="Feldgarden M."/>
            <person name="Earl A."/>
            <person name="Young S.K."/>
            <person name="Zeng Q."/>
            <person name="Koehrsen M."/>
            <person name="Alvarado L."/>
            <person name="Berlin A."/>
            <person name="Bochicchio J."/>
            <person name="Borenstein D."/>
            <person name="Chapman S.B."/>
            <person name="Chen Z."/>
            <person name="Engels R."/>
            <person name="Freedman E."/>
            <person name="Gellesch M."/>
            <person name="Goldberg J."/>
            <person name="Griggs A."/>
            <person name="Gujja S."/>
            <person name="Heilman E."/>
            <person name="Heiman D."/>
            <person name="Hepburn T."/>
            <person name="Howarth C."/>
            <person name="Jen D."/>
            <person name="Larson L."/>
            <person name="Mehta T."/>
            <person name="Park D."/>
            <person name="Pearson M."/>
            <person name="Roberts A."/>
            <person name="Saif S."/>
            <person name="Shea T."/>
            <person name="Shenoy N."/>
            <person name="Sisk P."/>
            <person name="Stolte C."/>
            <person name="Sykes S."/>
            <person name="Thomson T."/>
            <person name="Walk T."/>
            <person name="White J."/>
            <person name="Yandava C."/>
            <person name="Sibley C.D."/>
            <person name="Field T.R."/>
            <person name="Grinwis M."/>
            <person name="Eshaghurshan C.S."/>
            <person name="Surette M.G."/>
            <person name="Haas B."/>
            <person name="Nusbaum C."/>
            <person name="Birren B."/>
        </authorList>
    </citation>
    <scope>NUCLEOTIDE SEQUENCE [LARGE SCALE GENOMIC DNA]</scope>
    <source>
        <strain evidence="1 2">C735</strain>
    </source>
</reference>
<evidence type="ECO:0000313" key="2">
    <source>
        <dbReference type="Proteomes" id="UP000003805"/>
    </source>
</evidence>
<accession>D7NB54</accession>
<sequence length="96" mass="11479">MRQGILRLSQVVCSHDFNPSDGVVYVFYNRSRNRIKLLHWERCGFVVYHKQMAQGCLSSKIIRASTGFYELRWDELVLYIEGINPNCYRRKRYNKS</sequence>
<dbReference type="NCBIfam" id="NF033819">
    <property type="entry name" value="IS66_TnpB"/>
    <property type="match status" value="1"/>
</dbReference>
<protein>
    <submittedName>
        <fullName evidence="1">Transposase</fullName>
    </submittedName>
</protein>
<organism evidence="1 2">
    <name type="scientific">Segatella oris C735</name>
    <dbReference type="NCBI Taxonomy" id="563008"/>
    <lineage>
        <taxon>Bacteria</taxon>
        <taxon>Pseudomonadati</taxon>
        <taxon>Bacteroidota</taxon>
        <taxon>Bacteroidia</taxon>
        <taxon>Bacteroidales</taxon>
        <taxon>Prevotellaceae</taxon>
        <taxon>Segatella</taxon>
    </lineage>
</organism>
<dbReference type="InterPro" id="IPR008878">
    <property type="entry name" value="Transposase_IS66_Orf2"/>
</dbReference>
<dbReference type="eggNOG" id="COG3436">
    <property type="taxonomic scope" value="Bacteria"/>
</dbReference>
<keyword evidence="2" id="KW-1185">Reference proteome</keyword>
<dbReference type="Pfam" id="PF05717">
    <property type="entry name" value="TnpB_IS66"/>
    <property type="match status" value="1"/>
</dbReference>
<evidence type="ECO:0000313" key="1">
    <source>
        <dbReference type="EMBL" id="EFI49014.1"/>
    </source>
</evidence>
<dbReference type="PANTHER" id="PTHR36455">
    <property type="match status" value="1"/>
</dbReference>
<dbReference type="Proteomes" id="UP000003805">
    <property type="component" value="Unassembled WGS sequence"/>
</dbReference>
<name>D7NB54_9BACT</name>
<dbReference type="AlphaFoldDB" id="D7NB54"/>